<dbReference type="PROSITE" id="PS01313">
    <property type="entry name" value="LIPB"/>
    <property type="match status" value="1"/>
</dbReference>
<dbReference type="NCBIfam" id="NF010925">
    <property type="entry name" value="PRK14345.1"/>
    <property type="match status" value="1"/>
</dbReference>
<comment type="function">
    <text evidence="4 5 6">Catalyzes the transfer of endogenously produced octanoic acid from octanoyl-acyl-carrier-protein onto the lipoyl domains of lipoate-dependent enzymes. Lipoyl-ACP can also act as a substrate although octanoyl-ACP is likely to be the physiological substrate.</text>
</comment>
<dbReference type="SUPFAM" id="SSF55681">
    <property type="entry name" value="Class II aaRS and biotin synthetases"/>
    <property type="match status" value="1"/>
</dbReference>
<evidence type="ECO:0000256" key="6">
    <source>
        <dbReference type="PIRNR" id="PIRNR016262"/>
    </source>
</evidence>
<evidence type="ECO:0000256" key="1">
    <source>
        <dbReference type="ARBA" id="ARBA00004821"/>
    </source>
</evidence>
<protein>
    <recommendedName>
        <fullName evidence="5 6">Octanoyltransferase</fullName>
        <ecNumber evidence="5 6">2.3.1.181</ecNumber>
    </recommendedName>
    <alternativeName>
        <fullName evidence="5">Lipoate-protein ligase B</fullName>
    </alternativeName>
    <alternativeName>
        <fullName evidence="5">Lipoyl/octanoyl transferase</fullName>
    </alternativeName>
    <alternativeName>
        <fullName evidence="5">Octanoyl-[acyl-carrier-protein]-protein N-octanoyltransferase</fullName>
    </alternativeName>
</protein>
<comment type="caution">
    <text evidence="8">The sequence shown here is derived from an EMBL/GenBank/DDBJ whole genome shotgun (WGS) entry which is preliminary data.</text>
</comment>
<dbReference type="Gene3D" id="3.30.930.10">
    <property type="entry name" value="Bira Bifunctional Protein, Domain 2"/>
    <property type="match status" value="1"/>
</dbReference>
<evidence type="ECO:0000256" key="4">
    <source>
        <dbReference type="ARBA" id="ARBA00024732"/>
    </source>
</evidence>
<keyword evidence="5" id="KW-0963">Cytoplasm</keyword>
<organism evidence="8 9">
    <name type="scientific">Natronomicrosphaera hydrolytica</name>
    <dbReference type="NCBI Taxonomy" id="3242702"/>
    <lineage>
        <taxon>Bacteria</taxon>
        <taxon>Pseudomonadati</taxon>
        <taxon>Planctomycetota</taxon>
        <taxon>Phycisphaerae</taxon>
        <taxon>Phycisphaerales</taxon>
        <taxon>Phycisphaeraceae</taxon>
        <taxon>Natronomicrosphaera</taxon>
    </lineage>
</organism>
<feature type="site" description="Lowers pKa of active site Cys" evidence="5">
    <location>
        <position position="159"/>
    </location>
</feature>
<keyword evidence="2 5" id="KW-0808">Transferase</keyword>
<dbReference type="InterPro" id="IPR020605">
    <property type="entry name" value="Octanoyltransferase_CS"/>
</dbReference>
<feature type="binding site" evidence="5">
    <location>
        <begin position="175"/>
        <end position="177"/>
    </location>
    <ligand>
        <name>substrate</name>
    </ligand>
</feature>
<comment type="similarity">
    <text evidence="5 6">Belongs to the LipB family.</text>
</comment>
<dbReference type="InterPro" id="IPR045864">
    <property type="entry name" value="aa-tRNA-synth_II/BPL/LPL"/>
</dbReference>
<dbReference type="CDD" id="cd16444">
    <property type="entry name" value="LipB"/>
    <property type="match status" value="1"/>
</dbReference>
<dbReference type="InterPro" id="IPR004143">
    <property type="entry name" value="BPL_LPL_catalytic"/>
</dbReference>
<evidence type="ECO:0000256" key="5">
    <source>
        <dbReference type="HAMAP-Rule" id="MF_00013"/>
    </source>
</evidence>
<dbReference type="EMBL" id="JBGUBD010000011">
    <property type="protein sequence ID" value="MFA9479692.1"/>
    <property type="molecule type" value="Genomic_DNA"/>
</dbReference>
<dbReference type="RefSeq" id="WP_425346616.1">
    <property type="nucleotide sequence ID" value="NZ_JBGUBD010000011.1"/>
</dbReference>
<dbReference type="InterPro" id="IPR000544">
    <property type="entry name" value="Octanoyltransferase"/>
</dbReference>
<evidence type="ECO:0000313" key="8">
    <source>
        <dbReference type="EMBL" id="MFA9479692.1"/>
    </source>
</evidence>
<feature type="binding site" evidence="5">
    <location>
        <begin position="162"/>
        <end position="164"/>
    </location>
    <ligand>
        <name>substrate</name>
    </ligand>
</feature>
<comment type="catalytic activity">
    <reaction evidence="5 6">
        <text>octanoyl-[ACP] + L-lysyl-[protein] = N(6)-octanoyl-L-lysyl-[protein] + holo-[ACP] + H(+)</text>
        <dbReference type="Rhea" id="RHEA:17665"/>
        <dbReference type="Rhea" id="RHEA-COMP:9636"/>
        <dbReference type="Rhea" id="RHEA-COMP:9685"/>
        <dbReference type="Rhea" id="RHEA-COMP:9752"/>
        <dbReference type="Rhea" id="RHEA-COMP:9928"/>
        <dbReference type="ChEBI" id="CHEBI:15378"/>
        <dbReference type="ChEBI" id="CHEBI:29969"/>
        <dbReference type="ChEBI" id="CHEBI:64479"/>
        <dbReference type="ChEBI" id="CHEBI:78463"/>
        <dbReference type="ChEBI" id="CHEBI:78809"/>
        <dbReference type="EC" id="2.3.1.181"/>
    </reaction>
</comment>
<sequence length="239" mass="26039">MTCDAGPTSMQVRDLGQISYAEALSLQRELNEAVIAGDAPPTLLLLEHDPVITISRRKSAREHLLASPDRLAAMGIDVQETDRGGDITYHGPGQLVAYPILPLQRYNLNLSRYMRLLEQIVIDTLLRFNIAAHRVPGDTGVWVPTTPKPQAPPPPMEAKICALGVRIRKHVTMHGLALNVTANLDHFATIVPCGLVGRPVTSLHQLLADATPPMAEVKAALTQTFHHHLAEPIEPTAPK</sequence>
<dbReference type="GO" id="GO:0033819">
    <property type="term" value="F:lipoyl(octanoyl) transferase activity"/>
    <property type="evidence" value="ECO:0007669"/>
    <property type="project" value="UniProtKB-EC"/>
</dbReference>
<dbReference type="PIRSF" id="PIRSF016262">
    <property type="entry name" value="LPLase"/>
    <property type="match status" value="1"/>
</dbReference>
<evidence type="ECO:0000256" key="2">
    <source>
        <dbReference type="ARBA" id="ARBA00022679"/>
    </source>
</evidence>
<dbReference type="EC" id="2.3.1.181" evidence="5 6"/>
<dbReference type="Proteomes" id="UP001575105">
    <property type="component" value="Unassembled WGS sequence"/>
</dbReference>
<evidence type="ECO:0000313" key="9">
    <source>
        <dbReference type="Proteomes" id="UP001575105"/>
    </source>
</evidence>
<feature type="binding site" evidence="5">
    <location>
        <begin position="83"/>
        <end position="90"/>
    </location>
    <ligand>
        <name>substrate</name>
    </ligand>
</feature>
<feature type="domain" description="BPL/LPL catalytic" evidence="7">
    <location>
        <begin position="37"/>
        <end position="233"/>
    </location>
</feature>
<keyword evidence="9" id="KW-1185">Reference proteome</keyword>
<dbReference type="NCBIfam" id="TIGR00214">
    <property type="entry name" value="lipB"/>
    <property type="match status" value="1"/>
</dbReference>
<keyword evidence="3 5" id="KW-0012">Acyltransferase</keyword>
<evidence type="ECO:0000256" key="3">
    <source>
        <dbReference type="ARBA" id="ARBA00023315"/>
    </source>
</evidence>
<dbReference type="HAMAP" id="MF_00013">
    <property type="entry name" value="LipB"/>
    <property type="match status" value="1"/>
</dbReference>
<dbReference type="PANTHER" id="PTHR10993:SF7">
    <property type="entry name" value="LIPOYLTRANSFERASE 2, MITOCHONDRIAL-RELATED"/>
    <property type="match status" value="1"/>
</dbReference>
<reference evidence="8 9" key="1">
    <citation type="submission" date="2024-08" db="EMBL/GenBank/DDBJ databases">
        <title>Whole-genome sequencing of halo(alkali)philic microorganisms from hypersaline lakes.</title>
        <authorList>
            <person name="Sorokin D.Y."/>
            <person name="Merkel A.Y."/>
            <person name="Messina E."/>
            <person name="Yakimov M."/>
        </authorList>
    </citation>
    <scope>NUCLEOTIDE SEQUENCE [LARGE SCALE GENOMIC DNA]</scope>
    <source>
        <strain evidence="8 9">AB-hyl4</strain>
    </source>
</reference>
<evidence type="ECO:0000259" key="7">
    <source>
        <dbReference type="PROSITE" id="PS51733"/>
    </source>
</evidence>
<feature type="active site" description="Acyl-thioester intermediate" evidence="5">
    <location>
        <position position="193"/>
    </location>
</feature>
<accession>A0ABV4U8T7</accession>
<proteinExistence type="inferred from homology"/>
<comment type="miscellaneous">
    <text evidence="5">In the reaction, the free carboxyl group of octanoic acid is attached via an amide linkage to the epsilon-amino group of a specific lysine residue of lipoyl domains of lipoate-dependent enzymes.</text>
</comment>
<comment type="subcellular location">
    <subcellularLocation>
        <location evidence="5">Cytoplasm</location>
    </subcellularLocation>
</comment>
<dbReference type="Pfam" id="PF21948">
    <property type="entry name" value="LplA-B_cat"/>
    <property type="match status" value="1"/>
</dbReference>
<name>A0ABV4U8T7_9BACT</name>
<gene>
    <name evidence="5 8" type="primary">lipB</name>
    <name evidence="8" type="ORF">ACERK3_15495</name>
</gene>
<comment type="pathway">
    <text evidence="1 5 6">Protein modification; protein lipoylation via endogenous pathway; protein N(6)-(lipoyl)lysine from octanoyl-[acyl-carrier-protein]: step 1/2.</text>
</comment>
<dbReference type="PANTHER" id="PTHR10993">
    <property type="entry name" value="OCTANOYLTRANSFERASE"/>
    <property type="match status" value="1"/>
</dbReference>
<dbReference type="PROSITE" id="PS51733">
    <property type="entry name" value="BPL_LPL_CATALYTIC"/>
    <property type="match status" value="1"/>
</dbReference>